<comment type="cofactor">
    <cofactor evidence="4">
        <name>Zn(2+)</name>
        <dbReference type="ChEBI" id="CHEBI:29105"/>
    </cofactor>
</comment>
<dbReference type="InterPro" id="IPR013785">
    <property type="entry name" value="Aldolase_TIM"/>
</dbReference>
<keyword evidence="10 11" id="KW-0119">Carbohydrate metabolism</keyword>
<dbReference type="PANTHER" id="PTHR11749">
    <property type="entry name" value="RIBULOSE-5-PHOSPHATE-3-EPIMERASE"/>
    <property type="match status" value="1"/>
</dbReference>
<comment type="catalytic activity">
    <reaction evidence="1 10 11">
        <text>D-ribulose 5-phosphate = D-xylulose 5-phosphate</text>
        <dbReference type="Rhea" id="RHEA:13677"/>
        <dbReference type="ChEBI" id="CHEBI:57737"/>
        <dbReference type="ChEBI" id="CHEBI:58121"/>
        <dbReference type="EC" id="5.1.3.1"/>
    </reaction>
</comment>
<dbReference type="KEGG" id="tro:trd_0613"/>
<comment type="cofactor">
    <cofactor evidence="3">
        <name>Co(2+)</name>
        <dbReference type="ChEBI" id="CHEBI:48828"/>
    </cofactor>
</comment>
<dbReference type="eggNOG" id="COG0036">
    <property type="taxonomic scope" value="Bacteria"/>
</dbReference>
<comment type="cofactor">
    <cofactor evidence="10 13">
        <name>a divalent metal cation</name>
        <dbReference type="ChEBI" id="CHEBI:60240"/>
    </cofactor>
    <text evidence="10 13">Binds 1 divalent metal cation per subunit.</text>
</comment>
<gene>
    <name evidence="10 15" type="primary">rpe</name>
    <name evidence="15" type="ordered locus">trd_0613</name>
</gene>
<feature type="binding site" evidence="10 14">
    <location>
        <position position="15"/>
    </location>
    <ligand>
        <name>substrate</name>
    </ligand>
</feature>
<comment type="cofactor">
    <cofactor evidence="5">
        <name>Fe(2+)</name>
        <dbReference type="ChEBI" id="CHEBI:29033"/>
    </cofactor>
</comment>
<dbReference type="RefSeq" id="WP_012642010.1">
    <property type="nucleotide sequence ID" value="NC_011959.1"/>
</dbReference>
<evidence type="ECO:0000256" key="9">
    <source>
        <dbReference type="ARBA" id="ARBA00023235"/>
    </source>
</evidence>
<feature type="binding site" evidence="10 14">
    <location>
        <position position="73"/>
    </location>
    <ligand>
        <name>substrate</name>
    </ligand>
</feature>
<evidence type="ECO:0000256" key="4">
    <source>
        <dbReference type="ARBA" id="ARBA00001947"/>
    </source>
</evidence>
<dbReference type="AlphaFoldDB" id="B9KYR0"/>
<evidence type="ECO:0000256" key="7">
    <source>
        <dbReference type="ARBA" id="ARBA00013188"/>
    </source>
</evidence>
<evidence type="ECO:0000313" key="16">
    <source>
        <dbReference type="Proteomes" id="UP000000447"/>
    </source>
</evidence>
<dbReference type="HAMAP" id="MF_02227">
    <property type="entry name" value="RPE"/>
    <property type="match status" value="1"/>
</dbReference>
<accession>B9KYR0</accession>
<feature type="binding site" evidence="14">
    <location>
        <position position="184"/>
    </location>
    <ligand>
        <name>substrate</name>
    </ligand>
</feature>
<dbReference type="GO" id="GO:0019323">
    <property type="term" value="P:pentose catabolic process"/>
    <property type="evidence" value="ECO:0007669"/>
    <property type="project" value="UniProtKB-UniRule"/>
</dbReference>
<comment type="cofactor">
    <cofactor evidence="2">
        <name>Mn(2+)</name>
        <dbReference type="ChEBI" id="CHEBI:29035"/>
    </cofactor>
</comment>
<dbReference type="Gene3D" id="3.20.20.70">
    <property type="entry name" value="Aldolase class I"/>
    <property type="match status" value="1"/>
</dbReference>
<dbReference type="PIRSF" id="PIRSF001461">
    <property type="entry name" value="RPE"/>
    <property type="match status" value="1"/>
</dbReference>
<feature type="binding site" evidence="10 14">
    <location>
        <begin position="149"/>
        <end position="152"/>
    </location>
    <ligand>
        <name>substrate</name>
    </ligand>
</feature>
<keyword evidence="9 10" id="KW-0413">Isomerase</keyword>
<dbReference type="EC" id="5.1.3.1" evidence="7 10"/>
<name>B9KYR0_THERP</name>
<dbReference type="InterPro" id="IPR000056">
    <property type="entry name" value="Ribul_P_3_epim-like"/>
</dbReference>
<evidence type="ECO:0000256" key="13">
    <source>
        <dbReference type="PIRSR" id="PIRSR001461-2"/>
    </source>
</evidence>
<evidence type="ECO:0000256" key="11">
    <source>
        <dbReference type="PIRNR" id="PIRNR001461"/>
    </source>
</evidence>
<evidence type="ECO:0000256" key="3">
    <source>
        <dbReference type="ARBA" id="ARBA00001941"/>
    </source>
</evidence>
<feature type="binding site" evidence="10 14">
    <location>
        <begin position="204"/>
        <end position="205"/>
    </location>
    <ligand>
        <name>substrate</name>
    </ligand>
</feature>
<dbReference type="SUPFAM" id="SSF51366">
    <property type="entry name" value="Ribulose-phoshate binding barrel"/>
    <property type="match status" value="1"/>
</dbReference>
<feature type="active site" description="Proton acceptor" evidence="10 12">
    <location>
        <position position="42"/>
    </location>
</feature>
<feature type="binding site" evidence="10 13">
    <location>
        <position position="182"/>
    </location>
    <ligand>
        <name>a divalent metal cation</name>
        <dbReference type="ChEBI" id="CHEBI:60240"/>
    </ligand>
</feature>
<dbReference type="HOGENOM" id="CLU_054856_2_1_0"/>
<evidence type="ECO:0000256" key="10">
    <source>
        <dbReference type="HAMAP-Rule" id="MF_02227"/>
    </source>
</evidence>
<feature type="binding site" evidence="10 13">
    <location>
        <position position="73"/>
    </location>
    <ligand>
        <name>a divalent metal cation</name>
        <dbReference type="ChEBI" id="CHEBI:60240"/>
    </ligand>
</feature>
<keyword evidence="16" id="KW-1185">Reference proteome</keyword>
<evidence type="ECO:0000256" key="8">
    <source>
        <dbReference type="ARBA" id="ARBA00022723"/>
    </source>
</evidence>
<dbReference type="NCBIfam" id="TIGR01163">
    <property type="entry name" value="rpe"/>
    <property type="match status" value="1"/>
</dbReference>
<feature type="active site" description="Proton donor" evidence="10 12">
    <location>
        <position position="182"/>
    </location>
</feature>
<evidence type="ECO:0000256" key="6">
    <source>
        <dbReference type="ARBA" id="ARBA00009541"/>
    </source>
</evidence>
<sequence length="235" mass="25504">MTTTFGYRLPMLSPSILNADFGHLAAVVRELDEAGADAIHLDIMDGRFVPNISFGLPIVRAVRDATTLPLDVHLMIVEPERYLEAFAQAGASALTVHVETCPHLHRTIQAIHELGLLAGVALNPATPLAAIEEILPFVDLVLIMTVDPGFGGQGLIPAVLGKLRRLRQMVDERGFRCLLSVDGGVKLSNLESVISAGADIVVTGSVLFTAEERPGEILRRLRERATQAYRTRSLR</sequence>
<reference evidence="15 16" key="1">
    <citation type="journal article" date="2009" name="PLoS ONE">
        <title>Complete genome sequence of the aerobic CO-oxidizing thermophile Thermomicrobium roseum.</title>
        <authorList>
            <person name="Wu D."/>
            <person name="Raymond J."/>
            <person name="Wu M."/>
            <person name="Chatterji S."/>
            <person name="Ren Q."/>
            <person name="Graham J.E."/>
            <person name="Bryant D.A."/>
            <person name="Robb F."/>
            <person name="Colman A."/>
            <person name="Tallon L.J."/>
            <person name="Badger J.H."/>
            <person name="Madupu R."/>
            <person name="Ward N.L."/>
            <person name="Eisen J.A."/>
        </authorList>
    </citation>
    <scope>NUCLEOTIDE SEQUENCE [LARGE SCALE GENOMIC DNA]</scope>
    <source>
        <strain evidence="16">ATCC 27502 / DSM 5159 / P-2</strain>
    </source>
</reference>
<keyword evidence="13" id="KW-0862">Zinc</keyword>
<dbReference type="GO" id="GO:0046872">
    <property type="term" value="F:metal ion binding"/>
    <property type="evidence" value="ECO:0007669"/>
    <property type="project" value="UniProtKB-UniRule"/>
</dbReference>
<dbReference type="GO" id="GO:0006098">
    <property type="term" value="P:pentose-phosphate shunt"/>
    <property type="evidence" value="ECO:0007669"/>
    <property type="project" value="UniProtKB-UniRule"/>
</dbReference>
<dbReference type="OrthoDB" id="1645589at2"/>
<keyword evidence="13" id="KW-0170">Cobalt</keyword>
<dbReference type="Pfam" id="PF00834">
    <property type="entry name" value="Ribul_P_3_epim"/>
    <property type="match status" value="1"/>
</dbReference>
<dbReference type="Proteomes" id="UP000000447">
    <property type="component" value="Chromosome"/>
</dbReference>
<dbReference type="FunFam" id="3.20.20.70:FF:000004">
    <property type="entry name" value="Ribulose-phosphate 3-epimerase"/>
    <property type="match status" value="1"/>
</dbReference>
<evidence type="ECO:0000256" key="14">
    <source>
        <dbReference type="PIRSR" id="PIRSR001461-3"/>
    </source>
</evidence>
<dbReference type="PROSITE" id="PS01085">
    <property type="entry name" value="RIBUL_P_3_EPIMER_1"/>
    <property type="match status" value="1"/>
</dbReference>
<dbReference type="CDD" id="cd00429">
    <property type="entry name" value="RPE"/>
    <property type="match status" value="1"/>
</dbReference>
<evidence type="ECO:0000256" key="1">
    <source>
        <dbReference type="ARBA" id="ARBA00001782"/>
    </source>
</evidence>
<dbReference type="InterPro" id="IPR011060">
    <property type="entry name" value="RibuloseP-bd_barrel"/>
</dbReference>
<organism evidence="15 16">
    <name type="scientific">Thermomicrobium roseum (strain ATCC 27502 / DSM 5159 / P-2)</name>
    <dbReference type="NCBI Taxonomy" id="309801"/>
    <lineage>
        <taxon>Bacteria</taxon>
        <taxon>Pseudomonadati</taxon>
        <taxon>Thermomicrobiota</taxon>
        <taxon>Thermomicrobia</taxon>
        <taxon>Thermomicrobiales</taxon>
        <taxon>Thermomicrobiaceae</taxon>
        <taxon>Thermomicrobium</taxon>
    </lineage>
</organism>
<protein>
    <recommendedName>
        <fullName evidence="7 10">Ribulose-phosphate 3-epimerase</fullName>
        <ecNumber evidence="7 10">5.1.3.1</ecNumber>
    </recommendedName>
</protein>
<evidence type="ECO:0000256" key="2">
    <source>
        <dbReference type="ARBA" id="ARBA00001936"/>
    </source>
</evidence>
<comment type="function">
    <text evidence="10">Catalyzes the reversible epimerization of D-ribulose 5-phosphate to D-xylulose 5-phosphate.</text>
</comment>
<evidence type="ECO:0000313" key="15">
    <source>
        <dbReference type="EMBL" id="ACM04510.1"/>
    </source>
</evidence>
<evidence type="ECO:0000256" key="12">
    <source>
        <dbReference type="PIRSR" id="PIRSR001461-1"/>
    </source>
</evidence>
<feature type="binding site" evidence="10">
    <location>
        <begin position="182"/>
        <end position="184"/>
    </location>
    <ligand>
        <name>substrate</name>
    </ligand>
</feature>
<feature type="binding site" evidence="10 13">
    <location>
        <position position="42"/>
    </location>
    <ligand>
        <name>a divalent metal cation</name>
        <dbReference type="ChEBI" id="CHEBI:60240"/>
    </ligand>
</feature>
<dbReference type="NCBIfam" id="NF004076">
    <property type="entry name" value="PRK05581.1-4"/>
    <property type="match status" value="1"/>
</dbReference>
<dbReference type="GO" id="GO:0004750">
    <property type="term" value="F:D-ribulose-phosphate 3-epimerase activity"/>
    <property type="evidence" value="ECO:0007669"/>
    <property type="project" value="UniProtKB-UniRule"/>
</dbReference>
<dbReference type="InterPro" id="IPR026019">
    <property type="entry name" value="Ribul_P_3_epim"/>
</dbReference>
<dbReference type="EMBL" id="CP001275">
    <property type="protein sequence ID" value="ACM04510.1"/>
    <property type="molecule type" value="Genomic_DNA"/>
</dbReference>
<dbReference type="STRING" id="309801.trd_0613"/>
<feature type="binding site" evidence="10 13">
    <location>
        <position position="40"/>
    </location>
    <ligand>
        <name>a divalent metal cation</name>
        <dbReference type="ChEBI" id="CHEBI:60240"/>
    </ligand>
</feature>
<comment type="similarity">
    <text evidence="6 10 11">Belongs to the ribulose-phosphate 3-epimerase family.</text>
</comment>
<comment type="pathway">
    <text evidence="10">Carbohydrate degradation.</text>
</comment>
<evidence type="ECO:0000256" key="5">
    <source>
        <dbReference type="ARBA" id="ARBA00001954"/>
    </source>
</evidence>
<keyword evidence="8 10" id="KW-0479">Metal-binding</keyword>
<dbReference type="GO" id="GO:0005737">
    <property type="term" value="C:cytoplasm"/>
    <property type="evidence" value="ECO:0007669"/>
    <property type="project" value="UniProtKB-ARBA"/>
</dbReference>
<proteinExistence type="inferred from homology"/>
<keyword evidence="13" id="KW-0464">Manganese</keyword>